<proteinExistence type="predicted"/>
<gene>
    <name evidence="1" type="ORF">L9S41_07580</name>
</gene>
<accession>A0ABY5ZPY7</accession>
<evidence type="ECO:0000313" key="2">
    <source>
        <dbReference type="Proteomes" id="UP001060414"/>
    </source>
</evidence>
<dbReference type="EMBL" id="CP092109">
    <property type="protein sequence ID" value="UWZ81240.1"/>
    <property type="molecule type" value="Genomic_DNA"/>
</dbReference>
<evidence type="ECO:0000313" key="1">
    <source>
        <dbReference type="EMBL" id="UWZ81240.1"/>
    </source>
</evidence>
<protein>
    <submittedName>
        <fullName evidence="1">DUF4388 domain-containing protein</fullName>
    </submittedName>
</protein>
<sequence length="317" mass="35010">MILLPRGNPLKENLNPGRVDLPGALRKLQAGNFTGYLRFAAETGTGILIFEKGKLVSALFEGVAARLVAHEAVARIFEESLQGTASLDIYQLSPELALSIHALLHGEVLYRGQELNLIDIKALLGRIREKRMNGCLRIYAGERIALIFYDQGHALGFFHDGSTDIETTADTSMSIARLPGAKIDLLSTSSLEDLMLTDLQASADLDALWKKARKVVQERQRHRDAEEGQAQEDLAAQRRARLLTALREIGARHLGKIGASLTEKEFERNVSTASYITEASLVNFYVNLTRAARLVAGNTSVNRMLDEMKNAVKFLLQ</sequence>
<reference evidence="1" key="1">
    <citation type="journal article" date="2022" name="Environ. Microbiol.">
        <title>Geoalkalibacter halelectricus SAP #1 sp. nov. possessing extracellular electron transfer and mineral#reducing capabilities from a haloalkaline environment.</title>
        <authorList>
            <person name="Yadav S."/>
            <person name="Singh R."/>
            <person name="Sundharam S.S."/>
            <person name="Chaudhary S."/>
            <person name="Krishnamurthi S."/>
            <person name="Patil S.A."/>
        </authorList>
    </citation>
    <scope>NUCLEOTIDE SEQUENCE</scope>
    <source>
        <strain evidence="1">SAP-1</strain>
    </source>
</reference>
<dbReference type="RefSeq" id="WP_260749613.1">
    <property type="nucleotide sequence ID" value="NZ_CP092109.1"/>
</dbReference>
<keyword evidence="2" id="KW-1185">Reference proteome</keyword>
<dbReference type="Proteomes" id="UP001060414">
    <property type="component" value="Chromosome"/>
</dbReference>
<organism evidence="1 2">
    <name type="scientific">Geoalkalibacter halelectricus</name>
    <dbReference type="NCBI Taxonomy" id="2847045"/>
    <lineage>
        <taxon>Bacteria</taxon>
        <taxon>Pseudomonadati</taxon>
        <taxon>Thermodesulfobacteriota</taxon>
        <taxon>Desulfuromonadia</taxon>
        <taxon>Desulfuromonadales</taxon>
        <taxon>Geoalkalibacteraceae</taxon>
        <taxon>Geoalkalibacter</taxon>
    </lineage>
</organism>
<name>A0ABY5ZPY7_9BACT</name>